<dbReference type="SMART" id="SM00801">
    <property type="entry name" value="dDENN"/>
    <property type="match status" value="1"/>
</dbReference>
<reference evidence="5 6" key="1">
    <citation type="submission" date="2019-07" db="EMBL/GenBank/DDBJ databases">
        <title>Draft genome assembly of a fouling barnacle, Amphibalanus amphitrite (Darwin, 1854): The first reference genome for Thecostraca.</title>
        <authorList>
            <person name="Kim W."/>
        </authorList>
    </citation>
    <scope>NUCLEOTIDE SEQUENCE [LARGE SCALE GENOMIC DNA]</scope>
    <source>
        <strain evidence="5">SNU_AA5</strain>
        <tissue evidence="5">Soma without cirri and trophi</tissue>
    </source>
</reference>
<evidence type="ECO:0000256" key="3">
    <source>
        <dbReference type="SAM" id="MobiDB-lite"/>
    </source>
</evidence>
<feature type="compositionally biased region" description="Low complexity" evidence="3">
    <location>
        <begin position="428"/>
        <end position="444"/>
    </location>
</feature>
<dbReference type="Gene3D" id="3.40.50.11500">
    <property type="match status" value="1"/>
</dbReference>
<name>A0A6A4WG62_AMPAM</name>
<evidence type="ECO:0000259" key="4">
    <source>
        <dbReference type="PROSITE" id="PS50211"/>
    </source>
</evidence>
<dbReference type="Gene3D" id="3.30.450.200">
    <property type="match status" value="1"/>
</dbReference>
<dbReference type="Gene3D" id="6.10.140.1000">
    <property type="match status" value="1"/>
</dbReference>
<dbReference type="PANTHER" id="PTHR13196">
    <property type="entry name" value="DENN DOMAIN-CONTAINING"/>
    <property type="match status" value="1"/>
</dbReference>
<evidence type="ECO:0000313" key="5">
    <source>
        <dbReference type="EMBL" id="KAF0304219.1"/>
    </source>
</evidence>
<dbReference type="OrthoDB" id="6435647at2759"/>
<keyword evidence="6" id="KW-1185">Reference proteome</keyword>
<dbReference type="Pfam" id="PF03455">
    <property type="entry name" value="dDENN"/>
    <property type="match status" value="1"/>
</dbReference>
<dbReference type="GO" id="GO:0032456">
    <property type="term" value="P:endocytic recycling"/>
    <property type="evidence" value="ECO:0007669"/>
    <property type="project" value="TreeGrafter"/>
</dbReference>
<dbReference type="GO" id="GO:0006897">
    <property type="term" value="P:endocytosis"/>
    <property type="evidence" value="ECO:0007669"/>
    <property type="project" value="TreeGrafter"/>
</dbReference>
<sequence>MSLLRENVQHVFDCFCDVPMPPAFANRMNADDIRLKFPNTFVERNTLNMVPKFAYPCVVESTAVEHFSFVLRREDKWLFGFCRRSPTESSTLVLLSALPWHDLMYKLLDKLHEVLSDGGEVQLRRCLNVVYRTPVPAGGGTLRFPLPDGTDFAVECPDRRRRPALLVDRNLTEYYAVLDNNTKLELFAALLHERHVLITSSRLGRLSACVHAAQELLYPLQWQRLFFPVVPAAHRGLLASPVAFLAGCPAVVRAQLSRDELPEEYVELDADCSRLRTPHGDLQRLPADLVASLRRQLNKVGSIDGDGDSLARAFQTAVLRLVDGYRHGFRRDAAGAPFFDRTAFLESQPSSRRSFLQTLAGTQMFEQFIQERLARPESSGDSLLREPAYIPPPESQSRRPWIAKVMWRRRLSGSGRTASESSQRRSQVPAGAAGTSSAPASPVTQRLRPTGVSSPCLLPGALQRRTTTAGSGGSLPRPNRASLWTEPSAEDDPLADFSVMGGSSLLDEINAELQLRSQQLAEMDDVSLLRRGTSAPSGRGGGGSDQDDVFSEGASGPSGARPRAANGRPPLPVAGRRESSSRL</sequence>
<dbReference type="InterPro" id="IPR005112">
    <property type="entry name" value="dDENN_dom"/>
</dbReference>
<dbReference type="PROSITE" id="PS50211">
    <property type="entry name" value="DENN"/>
    <property type="match status" value="1"/>
</dbReference>
<keyword evidence="2" id="KW-0968">Cytoplasmic vesicle</keyword>
<dbReference type="InterPro" id="IPR037516">
    <property type="entry name" value="Tripartite_DENN"/>
</dbReference>
<evidence type="ECO:0000256" key="1">
    <source>
        <dbReference type="ARBA" id="ARBA00004132"/>
    </source>
</evidence>
<dbReference type="GO" id="GO:0030136">
    <property type="term" value="C:clathrin-coated vesicle"/>
    <property type="evidence" value="ECO:0007669"/>
    <property type="project" value="UniProtKB-SubCell"/>
</dbReference>
<dbReference type="Proteomes" id="UP000440578">
    <property type="component" value="Unassembled WGS sequence"/>
</dbReference>
<comment type="subcellular location">
    <subcellularLocation>
        <location evidence="1">Cytoplasmic vesicle</location>
        <location evidence="1">Clathrin-coated vesicle</location>
    </subcellularLocation>
</comment>
<evidence type="ECO:0000313" key="6">
    <source>
        <dbReference type="Proteomes" id="UP000440578"/>
    </source>
</evidence>
<dbReference type="SMART" id="SM00799">
    <property type="entry name" value="DENN"/>
    <property type="match status" value="1"/>
</dbReference>
<feature type="compositionally biased region" description="Polar residues" evidence="3">
    <location>
        <begin position="414"/>
        <end position="426"/>
    </location>
</feature>
<proteinExistence type="predicted"/>
<evidence type="ECO:0000256" key="2">
    <source>
        <dbReference type="ARBA" id="ARBA00023329"/>
    </source>
</evidence>
<dbReference type="PANTHER" id="PTHR13196:SF14">
    <property type="entry name" value="UDENN DOMAIN-CONTAINING PROTEIN"/>
    <property type="match status" value="1"/>
</dbReference>
<dbReference type="Pfam" id="PF02141">
    <property type="entry name" value="DENN"/>
    <property type="match status" value="1"/>
</dbReference>
<dbReference type="GO" id="GO:0005829">
    <property type="term" value="C:cytosol"/>
    <property type="evidence" value="ECO:0007669"/>
    <property type="project" value="TreeGrafter"/>
</dbReference>
<dbReference type="InterPro" id="IPR001194">
    <property type="entry name" value="cDENN_dom"/>
</dbReference>
<feature type="region of interest" description="Disordered" evidence="3">
    <location>
        <begin position="523"/>
        <end position="583"/>
    </location>
</feature>
<dbReference type="InterPro" id="IPR040032">
    <property type="entry name" value="DENND1A/B/C"/>
</dbReference>
<organism evidence="5 6">
    <name type="scientific">Amphibalanus amphitrite</name>
    <name type="common">Striped barnacle</name>
    <name type="synonym">Balanus amphitrite</name>
    <dbReference type="NCBI Taxonomy" id="1232801"/>
    <lineage>
        <taxon>Eukaryota</taxon>
        <taxon>Metazoa</taxon>
        <taxon>Ecdysozoa</taxon>
        <taxon>Arthropoda</taxon>
        <taxon>Crustacea</taxon>
        <taxon>Multicrustacea</taxon>
        <taxon>Cirripedia</taxon>
        <taxon>Thoracica</taxon>
        <taxon>Thoracicalcarea</taxon>
        <taxon>Balanomorpha</taxon>
        <taxon>Balanoidea</taxon>
        <taxon>Balanidae</taxon>
        <taxon>Amphibalaninae</taxon>
        <taxon>Amphibalanus</taxon>
    </lineage>
</organism>
<feature type="region of interest" description="Disordered" evidence="3">
    <location>
        <begin position="413"/>
        <end position="493"/>
    </location>
</feature>
<dbReference type="EMBL" id="VIIS01000864">
    <property type="protein sequence ID" value="KAF0304219.1"/>
    <property type="molecule type" value="Genomic_DNA"/>
</dbReference>
<dbReference type="GO" id="GO:1901981">
    <property type="term" value="F:phosphatidylinositol phosphate binding"/>
    <property type="evidence" value="ECO:0007669"/>
    <property type="project" value="TreeGrafter"/>
</dbReference>
<feature type="region of interest" description="Disordered" evidence="3">
    <location>
        <begin position="376"/>
        <end position="396"/>
    </location>
</feature>
<accession>A0A6A4WG62</accession>
<gene>
    <name evidence="5" type="primary">Dennd1b_1</name>
    <name evidence="5" type="ORF">FJT64_023953</name>
</gene>
<dbReference type="GO" id="GO:0005085">
    <property type="term" value="F:guanyl-nucleotide exchange factor activity"/>
    <property type="evidence" value="ECO:0007669"/>
    <property type="project" value="InterPro"/>
</dbReference>
<protein>
    <submittedName>
        <fullName evidence="5">DENN domain-containing protein 1B</fullName>
    </submittedName>
</protein>
<comment type="caution">
    <text evidence="5">The sequence shown here is derived from an EMBL/GenBank/DDBJ whole genome shotgun (WGS) entry which is preliminary data.</text>
</comment>
<dbReference type="AlphaFoldDB" id="A0A6A4WG62"/>
<feature type="domain" description="UDENN" evidence="4">
    <location>
        <begin position="13"/>
        <end position="380"/>
    </location>
</feature>
<dbReference type="InterPro" id="IPR043153">
    <property type="entry name" value="DENN_C"/>
</dbReference>